<sequence>MWCWLRVGRVLALIVLSNGRCVVVGAHFVVERVEERERFDLGGIDTLADNELRLG</sequence>
<dbReference type="EMBL" id="BK016184">
    <property type="protein sequence ID" value="DAG00962.1"/>
    <property type="molecule type" value="Genomic_DNA"/>
</dbReference>
<name>A0A8S5V2H6_9CAUD</name>
<reference evidence="1" key="1">
    <citation type="journal article" date="2021" name="Proc. Natl. Acad. Sci. U.S.A.">
        <title>A Catalog of Tens of Thousands of Viruses from Human Metagenomes Reveals Hidden Associations with Chronic Diseases.</title>
        <authorList>
            <person name="Tisza M.J."/>
            <person name="Buck C.B."/>
        </authorList>
    </citation>
    <scope>NUCLEOTIDE SEQUENCE</scope>
    <source>
        <strain evidence="1">CtelJ1</strain>
    </source>
</reference>
<protein>
    <submittedName>
        <fullName evidence="1">Uncharacterized protein</fullName>
    </submittedName>
</protein>
<proteinExistence type="predicted"/>
<evidence type="ECO:0000313" key="1">
    <source>
        <dbReference type="EMBL" id="DAG00962.1"/>
    </source>
</evidence>
<accession>A0A8S5V2H6</accession>
<organism evidence="1">
    <name type="scientific">CrAss-like virus sp. ctelJ1</name>
    <dbReference type="NCBI Taxonomy" id="2825838"/>
    <lineage>
        <taxon>Viruses</taxon>
        <taxon>Duplodnaviria</taxon>
        <taxon>Heunggongvirae</taxon>
        <taxon>Uroviricota</taxon>
        <taxon>Caudoviricetes</taxon>
        <taxon>Crassvirales</taxon>
    </lineage>
</organism>